<keyword evidence="2" id="KW-0808">Transferase</keyword>
<dbReference type="GO" id="GO:0009307">
    <property type="term" value="P:DNA restriction-modification system"/>
    <property type="evidence" value="ECO:0007669"/>
    <property type="project" value="InterPro"/>
</dbReference>
<dbReference type="InterPro" id="IPR008593">
    <property type="entry name" value="Dam_MeTrfase"/>
</dbReference>
<evidence type="ECO:0000256" key="1">
    <source>
        <dbReference type="SAM" id="MobiDB-lite"/>
    </source>
</evidence>
<name>A0A1H8U2D0_9EURY</name>
<keyword evidence="2" id="KW-0489">Methyltransferase</keyword>
<dbReference type="EMBL" id="FOCX01000025">
    <property type="protein sequence ID" value="SEO97275.1"/>
    <property type="molecule type" value="Genomic_DNA"/>
</dbReference>
<protein>
    <submittedName>
        <fullName evidence="2">DNA N-6-adenine-methyltransferase (Dam)</fullName>
    </submittedName>
</protein>
<dbReference type="Pfam" id="PF05869">
    <property type="entry name" value="Dam"/>
    <property type="match status" value="1"/>
</dbReference>
<dbReference type="AlphaFoldDB" id="A0A1H8U2D0"/>
<reference evidence="3" key="1">
    <citation type="submission" date="2016-10" db="EMBL/GenBank/DDBJ databases">
        <authorList>
            <person name="Varghese N."/>
            <person name="Submissions S."/>
        </authorList>
    </citation>
    <scope>NUCLEOTIDE SEQUENCE [LARGE SCALE GENOMIC DNA]</scope>
    <source>
        <strain evidence="3">IBRC-M 10043</strain>
    </source>
</reference>
<accession>A0A1H8U2D0</accession>
<dbReference type="Proteomes" id="UP000198775">
    <property type="component" value="Unassembled WGS sequence"/>
</dbReference>
<dbReference type="GO" id="GO:0032259">
    <property type="term" value="P:methylation"/>
    <property type="evidence" value="ECO:0007669"/>
    <property type="project" value="UniProtKB-KW"/>
</dbReference>
<organism evidence="2 3">
    <name type="scientific">Halorientalis persicus</name>
    <dbReference type="NCBI Taxonomy" id="1367881"/>
    <lineage>
        <taxon>Archaea</taxon>
        <taxon>Methanobacteriati</taxon>
        <taxon>Methanobacteriota</taxon>
        <taxon>Stenosarchaea group</taxon>
        <taxon>Halobacteria</taxon>
        <taxon>Halobacteriales</taxon>
        <taxon>Haloarculaceae</taxon>
        <taxon>Halorientalis</taxon>
    </lineage>
</organism>
<dbReference type="GO" id="GO:0003677">
    <property type="term" value="F:DNA binding"/>
    <property type="evidence" value="ECO:0007669"/>
    <property type="project" value="InterPro"/>
</dbReference>
<dbReference type="GO" id="GO:0009007">
    <property type="term" value="F:site-specific DNA-methyltransferase (adenine-specific) activity"/>
    <property type="evidence" value="ECO:0007669"/>
    <property type="project" value="InterPro"/>
</dbReference>
<feature type="compositionally biased region" description="Polar residues" evidence="1">
    <location>
        <begin position="1"/>
        <end position="18"/>
    </location>
</feature>
<evidence type="ECO:0000313" key="3">
    <source>
        <dbReference type="Proteomes" id="UP000198775"/>
    </source>
</evidence>
<proteinExistence type="predicted"/>
<evidence type="ECO:0000313" key="2">
    <source>
        <dbReference type="EMBL" id="SEO97275.1"/>
    </source>
</evidence>
<gene>
    <name evidence="2" type="ORF">SAMN05216388_102526</name>
</gene>
<sequence length="350" mass="37825">MTDKSQSTTLSNFGPSQTETDESSAHETRSEQMPGVGGSNERGTPRWLARRLSDAVGGFDLDPATRSETEPFPIAEHRFTPADNGLKQDWFGAVYVNPPFERGVIDEWAEKIHTEANRESVQLIVCLIASTGLSADWFEEHIADADYLCALNQRLSFSNTSGSSPFAPLLAAFGAVPDSLLETFDDIGTLWERHEIKTLADQGSLNDIHTADGGVAPARASAVQPTAGPNAQAPGVKVSLATGDHAARPIDLGELRRGTSLTIEFRDTLGVPAELRPEVQADVIAVDDPRTESIFDPEDPEAVSLSCVDEEGRLYAVQQNLRHLGDITVTVENDGQWDRSPPAEQLVVAP</sequence>
<feature type="region of interest" description="Disordered" evidence="1">
    <location>
        <begin position="1"/>
        <end position="45"/>
    </location>
</feature>
<keyword evidence="3" id="KW-1185">Reference proteome</keyword>